<evidence type="ECO:0000256" key="5">
    <source>
        <dbReference type="ARBA" id="ARBA00023242"/>
    </source>
</evidence>
<dbReference type="InterPro" id="IPR050568">
    <property type="entry name" value="Transcr_DNA_Rep_Reg"/>
</dbReference>
<accession>A0A8K0IBQ5</accession>
<dbReference type="PANTHER" id="PTHR10252">
    <property type="entry name" value="HISTONE-LIKE TRANSCRIPTION FACTOR CCAAT-RELATED"/>
    <property type="match status" value="1"/>
</dbReference>
<dbReference type="SUPFAM" id="SSF47113">
    <property type="entry name" value="Histone-fold"/>
    <property type="match status" value="1"/>
</dbReference>
<dbReference type="CDD" id="cd22908">
    <property type="entry name" value="HFD_NFYC-like"/>
    <property type="match status" value="1"/>
</dbReference>
<keyword evidence="4" id="KW-0804">Transcription</keyword>
<dbReference type="Gene3D" id="1.10.20.10">
    <property type="entry name" value="Histone, subunit A"/>
    <property type="match status" value="1"/>
</dbReference>
<dbReference type="GO" id="GO:0000978">
    <property type="term" value="F:RNA polymerase II cis-regulatory region sequence-specific DNA binding"/>
    <property type="evidence" value="ECO:0007669"/>
    <property type="project" value="TreeGrafter"/>
</dbReference>
<dbReference type="FunFam" id="1.10.20.10:FF:000006">
    <property type="entry name" value="Nuclear transcription factor Y subunit gamma"/>
    <property type="match status" value="1"/>
</dbReference>
<proteinExistence type="inferred from homology"/>
<keyword evidence="9" id="KW-1185">Reference proteome</keyword>
<dbReference type="Pfam" id="PF00808">
    <property type="entry name" value="CBFD_NFYB_HMF"/>
    <property type="match status" value="1"/>
</dbReference>
<dbReference type="EMBL" id="CM017877">
    <property type="protein sequence ID" value="KAG1347373.1"/>
    <property type="molecule type" value="Genomic_DNA"/>
</dbReference>
<dbReference type="PANTHER" id="PTHR10252:SF106">
    <property type="entry name" value="NUCLEAR TRANSCRIPTION FACTOR Y SUBUNIT C-3-RELATED"/>
    <property type="match status" value="1"/>
</dbReference>
<reference evidence="8" key="2">
    <citation type="submission" date="2019-07" db="EMBL/GenBank/DDBJ databases">
        <authorList>
            <person name="Yang Y."/>
            <person name="Bocs S."/>
            <person name="Baudouin L."/>
        </authorList>
    </citation>
    <scope>NUCLEOTIDE SEQUENCE</scope>
    <source>
        <tissue evidence="8">Spear leaf of Hainan Tall coconut</tissue>
    </source>
</reference>
<evidence type="ECO:0000256" key="3">
    <source>
        <dbReference type="ARBA" id="ARBA00023125"/>
    </source>
</evidence>
<dbReference type="GO" id="GO:0046982">
    <property type="term" value="F:protein heterodimerization activity"/>
    <property type="evidence" value="ECO:0007669"/>
    <property type="project" value="InterPro"/>
</dbReference>
<evidence type="ECO:0000256" key="1">
    <source>
        <dbReference type="ARBA" id="ARBA00004123"/>
    </source>
</evidence>
<comment type="caution">
    <text evidence="8">The sequence shown here is derived from an EMBL/GenBank/DDBJ whole genome shotgun (WGS) entry which is preliminary data.</text>
</comment>
<protein>
    <submittedName>
        <fullName evidence="8">Putative Nuclear transcription factor Y subunit C-3</fullName>
    </submittedName>
</protein>
<organism evidence="8 9">
    <name type="scientific">Cocos nucifera</name>
    <name type="common">Coconut palm</name>
    <dbReference type="NCBI Taxonomy" id="13894"/>
    <lineage>
        <taxon>Eukaryota</taxon>
        <taxon>Viridiplantae</taxon>
        <taxon>Streptophyta</taxon>
        <taxon>Embryophyta</taxon>
        <taxon>Tracheophyta</taxon>
        <taxon>Spermatophyta</taxon>
        <taxon>Magnoliopsida</taxon>
        <taxon>Liliopsida</taxon>
        <taxon>Arecaceae</taxon>
        <taxon>Arecoideae</taxon>
        <taxon>Cocoseae</taxon>
        <taxon>Attaleinae</taxon>
        <taxon>Cocos</taxon>
    </lineage>
</organism>
<keyword evidence="2" id="KW-0805">Transcription regulation</keyword>
<evidence type="ECO:0000256" key="2">
    <source>
        <dbReference type="ARBA" id="ARBA00023015"/>
    </source>
</evidence>
<reference evidence="8" key="1">
    <citation type="journal article" date="2017" name="Gigascience">
        <title>The genome draft of coconut (Cocos nucifera).</title>
        <authorList>
            <person name="Xiao Y."/>
            <person name="Xu P."/>
            <person name="Fan H."/>
            <person name="Baudouin L."/>
            <person name="Xia W."/>
            <person name="Bocs S."/>
            <person name="Xu J."/>
            <person name="Li Q."/>
            <person name="Guo A."/>
            <person name="Zhou L."/>
            <person name="Li J."/>
            <person name="Wu Y."/>
            <person name="Ma Z."/>
            <person name="Armero A."/>
            <person name="Issali A.E."/>
            <person name="Liu N."/>
            <person name="Peng M."/>
            <person name="Yang Y."/>
        </authorList>
    </citation>
    <scope>NUCLEOTIDE SEQUENCE</scope>
    <source>
        <tissue evidence="8">Spear leaf of Hainan Tall coconut</tissue>
    </source>
</reference>
<gene>
    <name evidence="8" type="ORF">COCNU_06G012020</name>
</gene>
<evidence type="ECO:0000256" key="4">
    <source>
        <dbReference type="ARBA" id="ARBA00023163"/>
    </source>
</evidence>
<dbReference type="OrthoDB" id="1272441at2759"/>
<dbReference type="Proteomes" id="UP000797356">
    <property type="component" value="Chromosome 6"/>
</dbReference>
<comment type="similarity">
    <text evidence="6">Belongs to the NFYC/HAP5 subunit family.</text>
</comment>
<dbReference type="InterPro" id="IPR009072">
    <property type="entry name" value="Histone-fold"/>
</dbReference>
<evidence type="ECO:0000259" key="7">
    <source>
        <dbReference type="Pfam" id="PF00808"/>
    </source>
</evidence>
<sequence length="116" mass="13613">MAKADFKNHSLPSARIKKIMKADEDVRRIAAETPVLFSRACEMFILELTCRSWAYAEENKRRRLQKNDIAQAITRTDVFDFLVYIVPEEDLREEMNANDSLLYYYVPPHVGLWARS</sequence>
<name>A0A8K0IBQ5_COCNU</name>
<keyword evidence="5" id="KW-0539">Nucleus</keyword>
<dbReference type="GO" id="GO:0005634">
    <property type="term" value="C:nucleus"/>
    <property type="evidence" value="ECO:0007669"/>
    <property type="project" value="UniProtKB-SubCell"/>
</dbReference>
<dbReference type="GO" id="GO:0000981">
    <property type="term" value="F:DNA-binding transcription factor activity, RNA polymerase II-specific"/>
    <property type="evidence" value="ECO:0007669"/>
    <property type="project" value="TreeGrafter"/>
</dbReference>
<keyword evidence="3" id="KW-0238">DNA-binding</keyword>
<evidence type="ECO:0000313" key="9">
    <source>
        <dbReference type="Proteomes" id="UP000797356"/>
    </source>
</evidence>
<dbReference type="InterPro" id="IPR003958">
    <property type="entry name" value="CBFA_NFYB_domain"/>
</dbReference>
<feature type="domain" description="Transcription factor CBF/NF-Y/archaeal histone" evidence="7">
    <location>
        <begin position="10"/>
        <end position="73"/>
    </location>
</feature>
<evidence type="ECO:0000256" key="6">
    <source>
        <dbReference type="ARBA" id="ARBA00038129"/>
    </source>
</evidence>
<evidence type="ECO:0000313" key="8">
    <source>
        <dbReference type="EMBL" id="KAG1347373.1"/>
    </source>
</evidence>
<comment type="subcellular location">
    <subcellularLocation>
        <location evidence="1">Nucleus</location>
    </subcellularLocation>
</comment>
<dbReference type="AlphaFoldDB" id="A0A8K0IBQ5"/>